<proteinExistence type="predicted"/>
<gene>
    <name evidence="2" type="primary">LOC112465071</name>
</gene>
<name>A0A6J1R5Q0_9HYME</name>
<dbReference type="AlphaFoldDB" id="A0A6J1R5Q0"/>
<dbReference type="Proteomes" id="UP000504618">
    <property type="component" value="Unplaced"/>
</dbReference>
<keyword evidence="1" id="KW-1185">Reference proteome</keyword>
<sequence length="105" mass="12060">MTSPSSFALSRNRPRRSLFSLQNTHKVIEWNCAIIKHDYGNNTEVTERTCVLSDYKCTESLNHKCEIKKCNSNECNNANALSINMVTSTWFILSWTTVFILTSSY</sequence>
<dbReference type="RefSeq" id="XP_024888210.1">
    <property type="nucleotide sequence ID" value="XM_025032442.1"/>
</dbReference>
<dbReference type="OrthoDB" id="7555442at2759"/>
<protein>
    <submittedName>
        <fullName evidence="2">Uncharacterized protein LOC112465071</fullName>
    </submittedName>
</protein>
<reference evidence="2" key="1">
    <citation type="submission" date="2025-08" db="UniProtKB">
        <authorList>
            <consortium name="RefSeq"/>
        </authorList>
    </citation>
    <scope>IDENTIFICATION</scope>
    <source>
        <tissue evidence="2">Whole body</tissue>
    </source>
</reference>
<accession>A0A6J1R5Q0</accession>
<organism evidence="1 2">
    <name type="scientific">Temnothorax curvispinosus</name>
    <dbReference type="NCBI Taxonomy" id="300111"/>
    <lineage>
        <taxon>Eukaryota</taxon>
        <taxon>Metazoa</taxon>
        <taxon>Ecdysozoa</taxon>
        <taxon>Arthropoda</taxon>
        <taxon>Hexapoda</taxon>
        <taxon>Insecta</taxon>
        <taxon>Pterygota</taxon>
        <taxon>Neoptera</taxon>
        <taxon>Endopterygota</taxon>
        <taxon>Hymenoptera</taxon>
        <taxon>Apocrita</taxon>
        <taxon>Aculeata</taxon>
        <taxon>Formicoidea</taxon>
        <taxon>Formicidae</taxon>
        <taxon>Myrmicinae</taxon>
        <taxon>Temnothorax</taxon>
    </lineage>
</organism>
<evidence type="ECO:0000313" key="1">
    <source>
        <dbReference type="Proteomes" id="UP000504618"/>
    </source>
</evidence>
<dbReference type="GeneID" id="112465071"/>
<evidence type="ECO:0000313" key="2">
    <source>
        <dbReference type="RefSeq" id="XP_024888210.1"/>
    </source>
</evidence>